<dbReference type="Proteomes" id="UP000798662">
    <property type="component" value="Chromosome 1"/>
</dbReference>
<proteinExistence type="predicted"/>
<comment type="caution">
    <text evidence="1">The sequence shown here is derived from an EMBL/GenBank/DDBJ whole genome shotgun (WGS) entry which is preliminary data.</text>
</comment>
<keyword evidence="2" id="KW-1185">Reference proteome</keyword>
<organism evidence="1 2">
    <name type="scientific">Pyropia yezoensis</name>
    <name type="common">Susabi-nori</name>
    <name type="synonym">Porphyra yezoensis</name>
    <dbReference type="NCBI Taxonomy" id="2788"/>
    <lineage>
        <taxon>Eukaryota</taxon>
        <taxon>Rhodophyta</taxon>
        <taxon>Bangiophyceae</taxon>
        <taxon>Bangiales</taxon>
        <taxon>Bangiaceae</taxon>
        <taxon>Pyropia</taxon>
    </lineage>
</organism>
<sequence>MTAIRGALVALVAVLAAVEATVPALDVAAYTGRWYQIGVTAEFAERQEDNKPCVTADYRLTGPTVEVINCKQDVPANRSSGAIVGCAQAVAFPGKKEDPGKLGVQFPGAPFPAPYWVINLAGSKEDGYRVAVVYSCTSTGSFFSQGLFLLSRTPKLRYGVFEAVYWYVRVLARGIRFQKGNEFKLTPQGKSCTYRGDEGAKVVFQ</sequence>
<dbReference type="EMBL" id="CM020618">
    <property type="protein sequence ID" value="KAK1859269.1"/>
    <property type="molecule type" value="Genomic_DNA"/>
</dbReference>
<reference evidence="1" key="1">
    <citation type="submission" date="2019-11" db="EMBL/GenBank/DDBJ databases">
        <title>Nori genome reveals adaptations in red seaweeds to the harsh intertidal environment.</title>
        <authorList>
            <person name="Wang D."/>
            <person name="Mao Y."/>
        </authorList>
    </citation>
    <scope>NUCLEOTIDE SEQUENCE</scope>
    <source>
        <tissue evidence="1">Gametophyte</tissue>
    </source>
</reference>
<accession>A0ACC3BNG8</accession>
<name>A0ACC3BNG8_PYRYE</name>
<gene>
    <name evidence="1" type="ORF">I4F81_001866</name>
</gene>
<protein>
    <submittedName>
        <fullName evidence="1">Uncharacterized protein</fullName>
    </submittedName>
</protein>
<evidence type="ECO:0000313" key="1">
    <source>
        <dbReference type="EMBL" id="KAK1859269.1"/>
    </source>
</evidence>
<evidence type="ECO:0000313" key="2">
    <source>
        <dbReference type="Proteomes" id="UP000798662"/>
    </source>
</evidence>